<comment type="caution">
    <text evidence="5">The sequence shown here is derived from an EMBL/GenBank/DDBJ whole genome shotgun (WGS) entry which is preliminary data.</text>
</comment>
<evidence type="ECO:0000256" key="4">
    <source>
        <dbReference type="SAM" id="SignalP"/>
    </source>
</evidence>
<keyword evidence="4" id="KW-0732">Signal</keyword>
<dbReference type="InterPro" id="IPR018759">
    <property type="entry name" value="BBP2_2"/>
</dbReference>
<accession>A0ABV7XD40</accession>
<dbReference type="Proteomes" id="UP001595615">
    <property type="component" value="Unassembled WGS sequence"/>
</dbReference>
<dbReference type="Pfam" id="PF10082">
    <property type="entry name" value="BBP2_2"/>
    <property type="match status" value="1"/>
</dbReference>
<feature type="signal peptide" evidence="4">
    <location>
        <begin position="1"/>
        <end position="24"/>
    </location>
</feature>
<protein>
    <submittedName>
        <fullName evidence="5">Outer membrane beta-barrel protein</fullName>
    </submittedName>
</protein>
<keyword evidence="2" id="KW-0472">Membrane</keyword>
<dbReference type="InterPro" id="IPR036942">
    <property type="entry name" value="Beta-barrel_TonB_sf"/>
</dbReference>
<comment type="subcellular location">
    <subcellularLocation>
        <location evidence="1">Cell outer membrane</location>
    </subcellularLocation>
</comment>
<evidence type="ECO:0000256" key="1">
    <source>
        <dbReference type="ARBA" id="ARBA00004442"/>
    </source>
</evidence>
<proteinExistence type="predicted"/>
<dbReference type="Gene3D" id="2.40.170.20">
    <property type="entry name" value="TonB-dependent receptor, beta-barrel domain"/>
    <property type="match status" value="1"/>
</dbReference>
<feature type="chain" id="PRO_5047420726" evidence="4">
    <location>
        <begin position="25"/>
        <end position="426"/>
    </location>
</feature>
<keyword evidence="3" id="KW-0998">Cell outer membrane</keyword>
<dbReference type="EMBL" id="JBHRXV010000011">
    <property type="protein sequence ID" value="MFC3714019.1"/>
    <property type="molecule type" value="Genomic_DNA"/>
</dbReference>
<dbReference type="RefSeq" id="WP_380863066.1">
    <property type="nucleotide sequence ID" value="NZ_JBHRXV010000011.1"/>
</dbReference>
<gene>
    <name evidence="5" type="ORF">ACFOMD_15715</name>
</gene>
<evidence type="ECO:0000256" key="3">
    <source>
        <dbReference type="ARBA" id="ARBA00023237"/>
    </source>
</evidence>
<name>A0ABV7XD40_9SPHN</name>
<evidence type="ECO:0000313" key="5">
    <source>
        <dbReference type="EMBL" id="MFC3714019.1"/>
    </source>
</evidence>
<keyword evidence="6" id="KW-1185">Reference proteome</keyword>
<evidence type="ECO:0000313" key="6">
    <source>
        <dbReference type="Proteomes" id="UP001595615"/>
    </source>
</evidence>
<sequence>MRFGLLLRSAATIAMMTSVAPVLAQVEEKTRLEENRENDTQSSELEQVGGRVGAFRVLPRIEAGLLFDDNVYATDGGERSDTIYRVAPSLLLTADTSRYRWDVRAGVEFLEFDKFDDESRTNYGAGTTFRTEVVRDTRLSGRLSYDVDHEDRGSPNALTSNSEPVKYKTFDTGLGFERDVSRILFGVDGGYRKLNFDDVERNNGTIDNNDDRDRSLAQVGGKIGYEFSPGYDFLVRASYDSINYDEASDDLGFDRDSKGFRITGGIGFELTRLLTGEIFAGYLNRNYDDARFQTTKDAIFGAGLIWSPTELTTVRINLDRSIEETVFPGYTGYLNTSSSVRVTHELTRQLTLNGGVNYSKNKYERSIGSTAAARSDDNYGAQASLRYQLNRLLYTSAGYEWISRESNLPASDYGRNKFLITLGAQF</sequence>
<reference evidence="6" key="1">
    <citation type="journal article" date="2019" name="Int. J. Syst. Evol. Microbiol.">
        <title>The Global Catalogue of Microorganisms (GCM) 10K type strain sequencing project: providing services to taxonomists for standard genome sequencing and annotation.</title>
        <authorList>
            <consortium name="The Broad Institute Genomics Platform"/>
            <consortium name="The Broad Institute Genome Sequencing Center for Infectious Disease"/>
            <person name="Wu L."/>
            <person name="Ma J."/>
        </authorList>
    </citation>
    <scope>NUCLEOTIDE SEQUENCE [LARGE SCALE GENOMIC DNA]</scope>
    <source>
        <strain evidence="6">KCTC 42644</strain>
    </source>
</reference>
<organism evidence="5 6">
    <name type="scientific">Sphingoaurantiacus capsulatus</name>
    <dbReference type="NCBI Taxonomy" id="1771310"/>
    <lineage>
        <taxon>Bacteria</taxon>
        <taxon>Pseudomonadati</taxon>
        <taxon>Pseudomonadota</taxon>
        <taxon>Alphaproteobacteria</taxon>
        <taxon>Sphingomonadales</taxon>
        <taxon>Sphingosinicellaceae</taxon>
        <taxon>Sphingoaurantiacus</taxon>
    </lineage>
</organism>
<evidence type="ECO:0000256" key="2">
    <source>
        <dbReference type="ARBA" id="ARBA00023136"/>
    </source>
</evidence>